<evidence type="ECO:0000259" key="8">
    <source>
        <dbReference type="PROSITE" id="PS50893"/>
    </source>
</evidence>
<reference evidence="10" key="1">
    <citation type="submission" date="2019-03" db="EMBL/GenBank/DDBJ databases">
        <title>Aquabacterium pictum sp.nov., the first bacteriochlorophyll a-containing freshwater bacterium in the genus Aquabacterium of the class Betaproteobacteria.</title>
        <authorList>
            <person name="Hirose S."/>
            <person name="Tank M."/>
            <person name="Hara E."/>
            <person name="Tamaki H."/>
            <person name="Takaichi S."/>
            <person name="Haruta S."/>
            <person name="Hanada S."/>
        </authorList>
    </citation>
    <scope>NUCLEOTIDE SEQUENCE [LARGE SCALE GENOMIC DNA]</scope>
    <source>
        <strain evidence="10">W35</strain>
    </source>
</reference>
<evidence type="ECO:0000256" key="6">
    <source>
        <dbReference type="ARBA" id="ARBA00022840"/>
    </source>
</evidence>
<dbReference type="Proteomes" id="UP000301751">
    <property type="component" value="Unassembled WGS sequence"/>
</dbReference>
<dbReference type="OrthoDB" id="9802772at2"/>
<dbReference type="AlphaFoldDB" id="A0A480ANG1"/>
<dbReference type="InterPro" id="IPR003439">
    <property type="entry name" value="ABC_transporter-like_ATP-bd"/>
</dbReference>
<dbReference type="InterPro" id="IPR027417">
    <property type="entry name" value="P-loop_NTPase"/>
</dbReference>
<dbReference type="PANTHER" id="PTHR43297:SF2">
    <property type="entry name" value="DIPEPTIDE TRANSPORT ATP-BINDING PROTEIN DPPD"/>
    <property type="match status" value="1"/>
</dbReference>
<evidence type="ECO:0000313" key="10">
    <source>
        <dbReference type="Proteomes" id="UP000301751"/>
    </source>
</evidence>
<evidence type="ECO:0000256" key="3">
    <source>
        <dbReference type="ARBA" id="ARBA00022448"/>
    </source>
</evidence>
<dbReference type="GO" id="GO:0016887">
    <property type="term" value="F:ATP hydrolysis activity"/>
    <property type="evidence" value="ECO:0007669"/>
    <property type="project" value="InterPro"/>
</dbReference>
<proteinExistence type="inferred from homology"/>
<dbReference type="CDD" id="cd03257">
    <property type="entry name" value="ABC_NikE_OppD_transporters"/>
    <property type="match status" value="1"/>
</dbReference>
<comment type="caution">
    <text evidence="9">The sequence shown here is derived from an EMBL/GenBank/DDBJ whole genome shotgun (WGS) entry which is preliminary data.</text>
</comment>
<dbReference type="NCBIfam" id="TIGR01727">
    <property type="entry name" value="oligo_HPY"/>
    <property type="match status" value="1"/>
</dbReference>
<dbReference type="InterPro" id="IPR003593">
    <property type="entry name" value="AAA+_ATPase"/>
</dbReference>
<evidence type="ECO:0000256" key="5">
    <source>
        <dbReference type="ARBA" id="ARBA00022741"/>
    </source>
</evidence>
<feature type="domain" description="ABC transporter" evidence="8">
    <location>
        <begin position="6"/>
        <end position="257"/>
    </location>
</feature>
<dbReference type="GO" id="GO:0015833">
    <property type="term" value="P:peptide transport"/>
    <property type="evidence" value="ECO:0007669"/>
    <property type="project" value="InterPro"/>
</dbReference>
<dbReference type="FunFam" id="3.40.50.300:FF:000016">
    <property type="entry name" value="Oligopeptide ABC transporter ATP-binding component"/>
    <property type="match status" value="1"/>
</dbReference>
<keyword evidence="3" id="KW-0813">Transport</keyword>
<dbReference type="GO" id="GO:0055085">
    <property type="term" value="P:transmembrane transport"/>
    <property type="evidence" value="ECO:0007669"/>
    <property type="project" value="UniProtKB-ARBA"/>
</dbReference>
<accession>A0A480ANG1</accession>
<protein>
    <submittedName>
        <fullName evidence="9">ABC transporter ATP-binding protein</fullName>
    </submittedName>
</protein>
<evidence type="ECO:0000256" key="4">
    <source>
        <dbReference type="ARBA" id="ARBA00022475"/>
    </source>
</evidence>
<evidence type="ECO:0000256" key="1">
    <source>
        <dbReference type="ARBA" id="ARBA00004417"/>
    </source>
</evidence>
<sequence length="337" mass="36410">MAAPLLEVKNLTTRFRTERGELTAVDDVSFSVQPGQTLAIVGESGSGKSVTALSLMRLIPDPPGRITNGQLLFEGQDLLKLSDAEMRAIRGDRIAMIFQEPMSSLNPALTVGMQIAEPVNLHRKMPWTQAYEVAKGLLGKVRIPDAASRLQTWPHQYSGGMRQRTMIAMALACQPKLIIADEPTTALDVTVQAQILDLLKELTRETGAALILITHDLGVVARYADHVAVMYGGRIVEQAEAGALYASPRHPYTRGLLASIPRLDSHAGQRLVPIQGQPPDLARLPPGCAFAPRCQHADAQCSASRPLLRMVEPGHLAACHHDHAIDAVLQPAQAHAA</sequence>
<dbReference type="PROSITE" id="PS50893">
    <property type="entry name" value="ABC_TRANSPORTER_2"/>
    <property type="match status" value="1"/>
</dbReference>
<dbReference type="GO" id="GO:0005524">
    <property type="term" value="F:ATP binding"/>
    <property type="evidence" value="ECO:0007669"/>
    <property type="project" value="UniProtKB-KW"/>
</dbReference>
<comment type="similarity">
    <text evidence="2">Belongs to the ABC transporter superfamily.</text>
</comment>
<name>A0A480ANG1_9BURK</name>
<organism evidence="9 10">
    <name type="scientific">Pseudaquabacterium pictum</name>
    <dbReference type="NCBI Taxonomy" id="2315236"/>
    <lineage>
        <taxon>Bacteria</taxon>
        <taxon>Pseudomonadati</taxon>
        <taxon>Pseudomonadota</taxon>
        <taxon>Betaproteobacteria</taxon>
        <taxon>Burkholderiales</taxon>
        <taxon>Sphaerotilaceae</taxon>
        <taxon>Pseudaquabacterium</taxon>
    </lineage>
</organism>
<dbReference type="RefSeq" id="WP_137732753.1">
    <property type="nucleotide sequence ID" value="NZ_BJCL01000004.1"/>
</dbReference>
<evidence type="ECO:0000256" key="7">
    <source>
        <dbReference type="ARBA" id="ARBA00023136"/>
    </source>
</evidence>
<keyword evidence="6 9" id="KW-0067">ATP-binding</keyword>
<dbReference type="EMBL" id="BJCL01000004">
    <property type="protein sequence ID" value="GCL63001.1"/>
    <property type="molecule type" value="Genomic_DNA"/>
</dbReference>
<evidence type="ECO:0000313" key="9">
    <source>
        <dbReference type="EMBL" id="GCL63001.1"/>
    </source>
</evidence>
<keyword evidence="7" id="KW-0472">Membrane</keyword>
<dbReference type="InterPro" id="IPR050388">
    <property type="entry name" value="ABC_Ni/Peptide_Import"/>
</dbReference>
<dbReference type="InterPro" id="IPR013563">
    <property type="entry name" value="Oligopep_ABC_C"/>
</dbReference>
<keyword evidence="10" id="KW-1185">Reference proteome</keyword>
<dbReference type="SMART" id="SM00382">
    <property type="entry name" value="AAA"/>
    <property type="match status" value="1"/>
</dbReference>
<keyword evidence="5" id="KW-0547">Nucleotide-binding</keyword>
<gene>
    <name evidence="9" type="ORF">AQPW35_20820</name>
</gene>
<evidence type="ECO:0000256" key="2">
    <source>
        <dbReference type="ARBA" id="ARBA00005417"/>
    </source>
</evidence>
<dbReference type="SUPFAM" id="SSF52540">
    <property type="entry name" value="P-loop containing nucleoside triphosphate hydrolases"/>
    <property type="match status" value="1"/>
</dbReference>
<keyword evidence="4" id="KW-1003">Cell membrane</keyword>
<dbReference type="GO" id="GO:0005886">
    <property type="term" value="C:plasma membrane"/>
    <property type="evidence" value="ECO:0007669"/>
    <property type="project" value="UniProtKB-SubCell"/>
</dbReference>
<dbReference type="Gene3D" id="3.40.50.300">
    <property type="entry name" value="P-loop containing nucleotide triphosphate hydrolases"/>
    <property type="match status" value="1"/>
</dbReference>
<dbReference type="Pfam" id="PF08352">
    <property type="entry name" value="oligo_HPY"/>
    <property type="match status" value="1"/>
</dbReference>
<comment type="subcellular location">
    <subcellularLocation>
        <location evidence="1">Cell inner membrane</location>
        <topology evidence="1">Peripheral membrane protein</topology>
    </subcellularLocation>
</comment>
<dbReference type="Pfam" id="PF00005">
    <property type="entry name" value="ABC_tran"/>
    <property type="match status" value="1"/>
</dbReference>
<dbReference type="PANTHER" id="PTHR43297">
    <property type="entry name" value="OLIGOPEPTIDE TRANSPORT ATP-BINDING PROTEIN APPD"/>
    <property type="match status" value="1"/>
</dbReference>